<evidence type="ECO:0000313" key="2">
    <source>
        <dbReference type="EMBL" id="KAF0043986.1"/>
    </source>
</evidence>
<feature type="region of interest" description="Disordered" evidence="1">
    <location>
        <begin position="20"/>
        <end position="48"/>
    </location>
</feature>
<organism evidence="2 3">
    <name type="scientific">Scophthalmus maximus</name>
    <name type="common">Turbot</name>
    <name type="synonym">Psetta maxima</name>
    <dbReference type="NCBI Taxonomy" id="52904"/>
    <lineage>
        <taxon>Eukaryota</taxon>
        <taxon>Metazoa</taxon>
        <taxon>Chordata</taxon>
        <taxon>Craniata</taxon>
        <taxon>Vertebrata</taxon>
        <taxon>Euteleostomi</taxon>
        <taxon>Actinopterygii</taxon>
        <taxon>Neopterygii</taxon>
        <taxon>Teleostei</taxon>
        <taxon>Neoteleostei</taxon>
        <taxon>Acanthomorphata</taxon>
        <taxon>Carangaria</taxon>
        <taxon>Pleuronectiformes</taxon>
        <taxon>Pleuronectoidei</taxon>
        <taxon>Scophthalmidae</taxon>
        <taxon>Scophthalmus</taxon>
    </lineage>
</organism>
<dbReference type="EMBL" id="VEVO01000003">
    <property type="protein sequence ID" value="KAF0043986.1"/>
    <property type="molecule type" value="Genomic_DNA"/>
</dbReference>
<evidence type="ECO:0000256" key="1">
    <source>
        <dbReference type="SAM" id="MobiDB-lite"/>
    </source>
</evidence>
<proteinExistence type="predicted"/>
<comment type="caution">
    <text evidence="2">The sequence shown here is derived from an EMBL/GenBank/DDBJ whole genome shotgun (WGS) entry which is preliminary data.</text>
</comment>
<sequence length="73" mass="8419">MVSGRATPHLKVKGFCCESKGFEPGLSRKESKTGDRAPERKASEHSRSVPTPLYDFTIRSRRIHDELLFRHRH</sequence>
<dbReference type="Proteomes" id="UP000438429">
    <property type="component" value="Unassembled WGS sequence"/>
</dbReference>
<protein>
    <submittedName>
        <fullName evidence="2">Uncharacterized protein</fullName>
    </submittedName>
</protein>
<feature type="compositionally biased region" description="Basic and acidic residues" evidence="1">
    <location>
        <begin position="26"/>
        <end position="47"/>
    </location>
</feature>
<name>A0A6A4T8V2_SCOMX</name>
<accession>A0A6A4T8V2</accession>
<dbReference type="AlphaFoldDB" id="A0A6A4T8V2"/>
<gene>
    <name evidence="2" type="ORF">F2P81_003144</name>
</gene>
<reference evidence="2 3" key="1">
    <citation type="submission" date="2019-06" db="EMBL/GenBank/DDBJ databases">
        <title>Draft genomes of female and male turbot (Scophthalmus maximus).</title>
        <authorList>
            <person name="Xu H."/>
            <person name="Xu X.-W."/>
            <person name="Shao C."/>
            <person name="Chen S."/>
        </authorList>
    </citation>
    <scope>NUCLEOTIDE SEQUENCE [LARGE SCALE GENOMIC DNA]</scope>
    <source>
        <strain evidence="2">Ysfricsl-2016a</strain>
        <tissue evidence="2">Blood</tissue>
    </source>
</reference>
<evidence type="ECO:0000313" key="3">
    <source>
        <dbReference type="Proteomes" id="UP000438429"/>
    </source>
</evidence>